<dbReference type="Proteomes" id="UP000285908">
    <property type="component" value="Unassembled WGS sequence"/>
</dbReference>
<dbReference type="InterPro" id="IPR005119">
    <property type="entry name" value="LysR_subst-bd"/>
</dbReference>
<dbReference type="PANTHER" id="PTHR30537:SF1">
    <property type="entry name" value="HTH-TYPE TRANSCRIPTIONAL REGULATOR PGRR"/>
    <property type="match status" value="1"/>
</dbReference>
<dbReference type="Pfam" id="PF00126">
    <property type="entry name" value="HTH_1"/>
    <property type="match status" value="1"/>
</dbReference>
<evidence type="ECO:0000259" key="5">
    <source>
        <dbReference type="PROSITE" id="PS50931"/>
    </source>
</evidence>
<dbReference type="SUPFAM" id="SSF53850">
    <property type="entry name" value="Periplasmic binding protein-like II"/>
    <property type="match status" value="1"/>
</dbReference>
<reference evidence="6 7" key="1">
    <citation type="submission" date="2018-11" db="EMBL/GenBank/DDBJ databases">
        <title>Mesobaculum littorinae gen. nov., sp. nov., isolated from Littorina scabra that represents a novel genus of the order Rhodobacteraceae.</title>
        <authorList>
            <person name="Li F."/>
        </authorList>
    </citation>
    <scope>NUCLEOTIDE SEQUENCE [LARGE SCALE GENOMIC DNA]</scope>
    <source>
        <strain evidence="6 7">M0103</strain>
    </source>
</reference>
<dbReference type="SUPFAM" id="SSF46785">
    <property type="entry name" value="Winged helix' DNA-binding domain"/>
    <property type="match status" value="1"/>
</dbReference>
<dbReference type="CDD" id="cd08474">
    <property type="entry name" value="PBP2_CrgA_like_5"/>
    <property type="match status" value="1"/>
</dbReference>
<dbReference type="FunFam" id="1.10.10.10:FF:000001">
    <property type="entry name" value="LysR family transcriptional regulator"/>
    <property type="match status" value="1"/>
</dbReference>
<dbReference type="PROSITE" id="PS50931">
    <property type="entry name" value="HTH_LYSR"/>
    <property type="match status" value="1"/>
</dbReference>
<keyword evidence="2" id="KW-0805">Transcription regulation</keyword>
<dbReference type="Gene3D" id="1.10.10.10">
    <property type="entry name" value="Winged helix-like DNA-binding domain superfamily/Winged helix DNA-binding domain"/>
    <property type="match status" value="1"/>
</dbReference>
<proteinExistence type="inferred from homology"/>
<accession>A0A438AEN2</accession>
<comment type="similarity">
    <text evidence="1">Belongs to the LysR transcriptional regulatory family.</text>
</comment>
<dbReference type="GO" id="GO:0003700">
    <property type="term" value="F:DNA-binding transcription factor activity"/>
    <property type="evidence" value="ECO:0007669"/>
    <property type="project" value="InterPro"/>
</dbReference>
<organism evidence="6 7">
    <name type="scientific">Mesobaculum littorinae</name>
    <dbReference type="NCBI Taxonomy" id="2486419"/>
    <lineage>
        <taxon>Bacteria</taxon>
        <taxon>Pseudomonadati</taxon>
        <taxon>Pseudomonadota</taxon>
        <taxon>Alphaproteobacteria</taxon>
        <taxon>Rhodobacterales</taxon>
        <taxon>Roseobacteraceae</taxon>
        <taxon>Mesobaculum</taxon>
    </lineage>
</organism>
<dbReference type="GO" id="GO:0043565">
    <property type="term" value="F:sequence-specific DNA binding"/>
    <property type="evidence" value="ECO:0007669"/>
    <property type="project" value="TreeGrafter"/>
</dbReference>
<dbReference type="AlphaFoldDB" id="A0A438AEN2"/>
<evidence type="ECO:0000256" key="3">
    <source>
        <dbReference type="ARBA" id="ARBA00023125"/>
    </source>
</evidence>
<dbReference type="GO" id="GO:0006351">
    <property type="term" value="P:DNA-templated transcription"/>
    <property type="evidence" value="ECO:0007669"/>
    <property type="project" value="TreeGrafter"/>
</dbReference>
<evidence type="ECO:0000256" key="4">
    <source>
        <dbReference type="ARBA" id="ARBA00023163"/>
    </source>
</evidence>
<feature type="domain" description="HTH lysR-type" evidence="5">
    <location>
        <begin position="5"/>
        <end position="62"/>
    </location>
</feature>
<gene>
    <name evidence="6" type="ORF">EKE94_14145</name>
</gene>
<dbReference type="InterPro" id="IPR000847">
    <property type="entry name" value="LysR_HTH_N"/>
</dbReference>
<sequence length="300" mass="32885">MIEGPHFAELRAFVAVYETLNFRIAALRLGVTPSALSRTIRRLEERLGVRLFNRTTRSVSPTGADLMLYDRLIPAMSALQEAVGSAVAEHGAPVGTIQINLPRLAAELCVLPHLPAFARDYPGVKLELVINDALSDVVEKGFDAGIRIGDRLAQDMIAIRLTPPIRAAVVGSREYLEEFGTPEVPHDLARHRCLAYRWSETGQLGRWAFDGPEGKLDVQVDGPVVLNDTGLIRNAAMRGLGLAYLAEEAVAVPIAEGRLVRVLEDWCKPVPGFYLYHPSRRQTPPGLRALIASLRKGMKG</sequence>
<dbReference type="InterPro" id="IPR036390">
    <property type="entry name" value="WH_DNA-bd_sf"/>
</dbReference>
<protein>
    <submittedName>
        <fullName evidence="6">LysR family transcriptional regulator</fullName>
    </submittedName>
</protein>
<keyword evidence="4" id="KW-0804">Transcription</keyword>
<evidence type="ECO:0000313" key="7">
    <source>
        <dbReference type="Proteomes" id="UP000285908"/>
    </source>
</evidence>
<dbReference type="InterPro" id="IPR058163">
    <property type="entry name" value="LysR-type_TF_proteobact-type"/>
</dbReference>
<dbReference type="RefSeq" id="WP_127907292.1">
    <property type="nucleotide sequence ID" value="NZ_RQXX01000005.1"/>
</dbReference>
<dbReference type="Pfam" id="PF03466">
    <property type="entry name" value="LysR_substrate"/>
    <property type="match status" value="1"/>
</dbReference>
<keyword evidence="7" id="KW-1185">Reference proteome</keyword>
<keyword evidence="3" id="KW-0238">DNA-binding</keyword>
<comment type="caution">
    <text evidence="6">The sequence shown here is derived from an EMBL/GenBank/DDBJ whole genome shotgun (WGS) entry which is preliminary data.</text>
</comment>
<evidence type="ECO:0000313" key="6">
    <source>
        <dbReference type="EMBL" id="RVV97166.1"/>
    </source>
</evidence>
<evidence type="ECO:0000256" key="1">
    <source>
        <dbReference type="ARBA" id="ARBA00009437"/>
    </source>
</evidence>
<dbReference type="PRINTS" id="PR00039">
    <property type="entry name" value="HTHLYSR"/>
</dbReference>
<dbReference type="InterPro" id="IPR036388">
    <property type="entry name" value="WH-like_DNA-bd_sf"/>
</dbReference>
<dbReference type="Gene3D" id="3.40.190.290">
    <property type="match status" value="1"/>
</dbReference>
<dbReference type="PANTHER" id="PTHR30537">
    <property type="entry name" value="HTH-TYPE TRANSCRIPTIONAL REGULATOR"/>
    <property type="match status" value="1"/>
</dbReference>
<evidence type="ECO:0000256" key="2">
    <source>
        <dbReference type="ARBA" id="ARBA00023015"/>
    </source>
</evidence>
<dbReference type="OrthoDB" id="9813056at2"/>
<dbReference type="EMBL" id="RQXX01000005">
    <property type="protein sequence ID" value="RVV97166.1"/>
    <property type="molecule type" value="Genomic_DNA"/>
</dbReference>
<name>A0A438AEN2_9RHOB</name>